<name>A0AAQ3M7W3_9PEZI</name>
<feature type="compositionally biased region" description="Acidic residues" evidence="10">
    <location>
        <begin position="94"/>
        <end position="114"/>
    </location>
</feature>
<keyword evidence="7" id="KW-0653">Protein transport</keyword>
<keyword evidence="8 11" id="KW-1133">Transmembrane helix</keyword>
<evidence type="ECO:0008006" key="14">
    <source>
        <dbReference type="Google" id="ProtNLM"/>
    </source>
</evidence>
<dbReference type="GO" id="GO:0005484">
    <property type="term" value="F:SNAP receptor activity"/>
    <property type="evidence" value="ECO:0007669"/>
    <property type="project" value="TreeGrafter"/>
</dbReference>
<dbReference type="GO" id="GO:0005789">
    <property type="term" value="C:endoplasmic reticulum membrane"/>
    <property type="evidence" value="ECO:0007669"/>
    <property type="project" value="UniProtKB-SubCell"/>
</dbReference>
<evidence type="ECO:0000256" key="7">
    <source>
        <dbReference type="ARBA" id="ARBA00022927"/>
    </source>
</evidence>
<dbReference type="EMBL" id="CP138587">
    <property type="protein sequence ID" value="WPH02540.1"/>
    <property type="molecule type" value="Genomic_DNA"/>
</dbReference>
<evidence type="ECO:0000256" key="10">
    <source>
        <dbReference type="SAM" id="MobiDB-lite"/>
    </source>
</evidence>
<evidence type="ECO:0000256" key="11">
    <source>
        <dbReference type="SAM" id="Phobius"/>
    </source>
</evidence>
<evidence type="ECO:0000256" key="8">
    <source>
        <dbReference type="ARBA" id="ARBA00022989"/>
    </source>
</evidence>
<dbReference type="AlphaFoldDB" id="A0AAQ3M7W3"/>
<dbReference type="GO" id="GO:0031201">
    <property type="term" value="C:SNARE complex"/>
    <property type="evidence" value="ECO:0007669"/>
    <property type="project" value="TreeGrafter"/>
</dbReference>
<protein>
    <recommendedName>
        <fullName evidence="14">Synaptobrevin</fullName>
    </recommendedName>
</protein>
<keyword evidence="5" id="KW-0256">Endoplasmic reticulum</keyword>
<dbReference type="GO" id="GO:0006890">
    <property type="term" value="P:retrograde vesicle-mediated transport, Golgi to endoplasmic reticulum"/>
    <property type="evidence" value="ECO:0007669"/>
    <property type="project" value="TreeGrafter"/>
</dbReference>
<evidence type="ECO:0000313" key="12">
    <source>
        <dbReference type="EMBL" id="WPH02540.1"/>
    </source>
</evidence>
<keyword evidence="3" id="KW-0813">Transport</keyword>
<reference evidence="12 13" key="1">
    <citation type="submission" date="2023-11" db="EMBL/GenBank/DDBJ databases">
        <title>An acidophilic fungus is an integral part of prey digestion in a carnivorous sundew plant.</title>
        <authorList>
            <person name="Tsai I.J."/>
        </authorList>
    </citation>
    <scope>NUCLEOTIDE SEQUENCE [LARGE SCALE GENOMIC DNA]</scope>
    <source>
        <strain evidence="12">169a</strain>
    </source>
</reference>
<accession>A0AAQ3M7W3</accession>
<feature type="transmembrane region" description="Helical" evidence="11">
    <location>
        <begin position="268"/>
        <end position="287"/>
    </location>
</feature>
<feature type="compositionally biased region" description="Basic and acidic residues" evidence="10">
    <location>
        <begin position="136"/>
        <end position="160"/>
    </location>
</feature>
<dbReference type="GO" id="GO:0015031">
    <property type="term" value="P:protein transport"/>
    <property type="evidence" value="ECO:0007669"/>
    <property type="project" value="UniProtKB-KW"/>
</dbReference>
<comment type="similarity">
    <text evidence="2">Belongs to the USE1 family.</text>
</comment>
<gene>
    <name evidence="12" type="ORF">R9X50_00540500</name>
</gene>
<evidence type="ECO:0000256" key="2">
    <source>
        <dbReference type="ARBA" id="ARBA00007891"/>
    </source>
</evidence>
<dbReference type="InterPro" id="IPR019150">
    <property type="entry name" value="Vesicle_transport_protein_Use1"/>
</dbReference>
<evidence type="ECO:0000256" key="4">
    <source>
        <dbReference type="ARBA" id="ARBA00022692"/>
    </source>
</evidence>
<evidence type="ECO:0000256" key="5">
    <source>
        <dbReference type="ARBA" id="ARBA00022824"/>
    </source>
</evidence>
<sequence>MAPIDTSAIILNRLLAKLDQTVLSADSDPRIRTSQYERNRVGVNIEHARTLLLTQEKQSSAIKSQSQKQKSQTDLQQKRELIKRLNARLQELNQLDDEDDEDDEDEDEDEDVEDVLSRYAPAVKNASAGLDTGEPQETRINEKQASELRARRRLQVEGNRDAASSTAREHLFAGRPREPQPQSETEQTEMLMAHNRGEQENLTSGLLGLARALKESSQQFSSSLEAEKDVLKRAEGGLDKSAQGMEVAERKMSTLRKMSEGQGWYGRIKLYAFIAALWLACFLLVFIGPKLRF</sequence>
<feature type="region of interest" description="Disordered" evidence="10">
    <location>
        <begin position="91"/>
        <end position="187"/>
    </location>
</feature>
<comment type="subcellular location">
    <subcellularLocation>
        <location evidence="1">Endoplasmic reticulum membrane</location>
        <topology evidence="1">Single-pass type IV membrane protein</topology>
    </subcellularLocation>
</comment>
<keyword evidence="6" id="KW-0931">ER-Golgi transport</keyword>
<proteinExistence type="inferred from homology"/>
<evidence type="ECO:0000256" key="6">
    <source>
        <dbReference type="ARBA" id="ARBA00022892"/>
    </source>
</evidence>
<keyword evidence="13" id="KW-1185">Reference proteome</keyword>
<evidence type="ECO:0000256" key="3">
    <source>
        <dbReference type="ARBA" id="ARBA00022448"/>
    </source>
</evidence>
<evidence type="ECO:0000256" key="1">
    <source>
        <dbReference type="ARBA" id="ARBA00004163"/>
    </source>
</evidence>
<evidence type="ECO:0000313" key="13">
    <source>
        <dbReference type="Proteomes" id="UP001303373"/>
    </source>
</evidence>
<dbReference type="Proteomes" id="UP001303373">
    <property type="component" value="Chromosome 8"/>
</dbReference>
<keyword evidence="4 11" id="KW-0812">Transmembrane</keyword>
<dbReference type="PANTHER" id="PTHR13050:SF7">
    <property type="entry name" value="VESICLE TRANSPORT PROTEIN USE1"/>
    <property type="match status" value="1"/>
</dbReference>
<evidence type="ECO:0000256" key="9">
    <source>
        <dbReference type="ARBA" id="ARBA00023136"/>
    </source>
</evidence>
<feature type="compositionally biased region" description="Basic and acidic residues" evidence="10">
    <location>
        <begin position="167"/>
        <end position="178"/>
    </location>
</feature>
<dbReference type="PANTHER" id="PTHR13050">
    <property type="entry name" value="USE1-LIKE PROTEIN"/>
    <property type="match status" value="1"/>
</dbReference>
<organism evidence="12 13">
    <name type="scientific">Acrodontium crateriforme</name>
    <dbReference type="NCBI Taxonomy" id="150365"/>
    <lineage>
        <taxon>Eukaryota</taxon>
        <taxon>Fungi</taxon>
        <taxon>Dikarya</taxon>
        <taxon>Ascomycota</taxon>
        <taxon>Pezizomycotina</taxon>
        <taxon>Dothideomycetes</taxon>
        <taxon>Dothideomycetidae</taxon>
        <taxon>Mycosphaerellales</taxon>
        <taxon>Teratosphaeriaceae</taxon>
        <taxon>Acrodontium</taxon>
    </lineage>
</organism>
<keyword evidence="9 11" id="KW-0472">Membrane</keyword>